<dbReference type="Gene3D" id="2.40.50.1010">
    <property type="match status" value="1"/>
</dbReference>
<dbReference type="Proteomes" id="UP001596398">
    <property type="component" value="Unassembled WGS sequence"/>
</dbReference>
<dbReference type="InterPro" id="IPR038763">
    <property type="entry name" value="DHH_sf"/>
</dbReference>
<protein>
    <submittedName>
        <fullName evidence="3">OB-fold nucleic acid binding domain-containing protein</fullName>
    </submittedName>
</protein>
<organism evidence="3 4">
    <name type="scientific">Halosegnis marinus</name>
    <dbReference type="NCBI Taxonomy" id="3034023"/>
    <lineage>
        <taxon>Archaea</taxon>
        <taxon>Methanobacteriati</taxon>
        <taxon>Methanobacteriota</taxon>
        <taxon>Stenosarchaea group</taxon>
        <taxon>Halobacteria</taxon>
        <taxon>Halobacteriales</taxon>
        <taxon>Natronomonadaceae</taxon>
        <taxon>Halosegnis</taxon>
    </lineage>
</organism>
<proteinExistence type="predicted"/>
<feature type="compositionally biased region" description="Acidic residues" evidence="1">
    <location>
        <begin position="151"/>
        <end position="161"/>
    </location>
</feature>
<dbReference type="InterPro" id="IPR004365">
    <property type="entry name" value="NA-bd_OB_tRNA"/>
</dbReference>
<evidence type="ECO:0000313" key="4">
    <source>
        <dbReference type="Proteomes" id="UP001596398"/>
    </source>
</evidence>
<comment type="caution">
    <text evidence="3">The sequence shown here is derived from an EMBL/GenBank/DDBJ whole genome shotgun (WGS) entry which is preliminary data.</text>
</comment>
<dbReference type="GeneID" id="79268078"/>
<dbReference type="EMBL" id="JBHTAP010000001">
    <property type="protein sequence ID" value="MFC7236361.1"/>
    <property type="molecule type" value="Genomic_DNA"/>
</dbReference>
<dbReference type="PROSITE" id="PS50126">
    <property type="entry name" value="S1"/>
    <property type="match status" value="1"/>
</dbReference>
<dbReference type="CDD" id="cd04487">
    <property type="entry name" value="RecJ_OBF2_like"/>
    <property type="match status" value="1"/>
</dbReference>
<sequence length="718" mass="77279">MGKCIICGTSTDGPVCDTHQEDVVFEFRGDRAGQLTEGRFYRGVVDGYADFGVFIDLSPRVTGLLHRSKIDKRLESLDWEPGDSVYVQVTNVRDNGDVDLGWSIRQTDREFRGTLIDEPEGDRLPDEEEEEDAGDDARSAESADASRVADDMEADVADEPETASGGSQASVQVEQEPEREVEAETETPADDAGAEVEAETEAETESETAVEAETDAESGADDATDLGYARLPVGDLRDHVGENVRLEGEVVSVRQTSGPTVFELGDESGVVDCAAFVEAGVRAYPEVETGDVVRLDGEVRVRRDELQVETEALVALEGDERETVETRMADALDAEASPDAFEPLAEDGVVADIVDDVEAVATTIRRAVLESRPVVVRHDATTDGYVAGAAIERAVLPLVREEHANTDAPYHYFDRRPLEAGSYDMNDATKDTTRMLDNRERHDEKLPLFVFAAAGSTADSLDGLELLDLYGVETVVVDGIEAADAVRDLAAGTATVAGTTAGVVAANVAAAVNDDVRDDLGHLPAVTFWEDTPEAYAALAEEAGIDAAAAGRLREAVALEAFYQSYEDKRELIIDLLFDQEVGLAEAVSEQFREKLDAELAVAEANIETRDVDGTAVSVLDTQAYTHRFDFPPKALLLDELHRRGRDDTPVVVGHATDELFVRATGDVDLDAVAEDAAERAPTAGISAQGLRTGKLAFLSGRREEAVDAVLAATVDRL</sequence>
<dbReference type="Pfam" id="PF01336">
    <property type="entry name" value="tRNA_anti-codon"/>
    <property type="match status" value="1"/>
</dbReference>
<evidence type="ECO:0000256" key="1">
    <source>
        <dbReference type="SAM" id="MobiDB-lite"/>
    </source>
</evidence>
<dbReference type="InterPro" id="IPR012340">
    <property type="entry name" value="NA-bd_OB-fold"/>
</dbReference>
<name>A0ABD5ZSB8_9EURY</name>
<feature type="compositionally biased region" description="Acidic residues" evidence="1">
    <location>
        <begin position="183"/>
        <end position="224"/>
    </location>
</feature>
<dbReference type="Gene3D" id="2.40.50.140">
    <property type="entry name" value="Nucleic acid-binding proteins"/>
    <property type="match status" value="1"/>
</dbReference>
<dbReference type="SUPFAM" id="SSF64182">
    <property type="entry name" value="DHH phosphoesterases"/>
    <property type="match status" value="1"/>
</dbReference>
<keyword evidence="4" id="KW-1185">Reference proteome</keyword>
<feature type="region of interest" description="Disordered" evidence="1">
    <location>
        <begin position="111"/>
        <end position="226"/>
    </location>
</feature>
<feature type="domain" description="S1 motif" evidence="2">
    <location>
        <begin position="38"/>
        <end position="105"/>
    </location>
</feature>
<dbReference type="AlphaFoldDB" id="A0ABD5ZSB8"/>
<evidence type="ECO:0000313" key="3">
    <source>
        <dbReference type="EMBL" id="MFC7236361.1"/>
    </source>
</evidence>
<evidence type="ECO:0000259" key="2">
    <source>
        <dbReference type="PROSITE" id="PS50126"/>
    </source>
</evidence>
<accession>A0ABD5ZSB8</accession>
<reference evidence="3 4" key="1">
    <citation type="journal article" date="2019" name="Int. J. Syst. Evol. Microbiol.">
        <title>The Global Catalogue of Microorganisms (GCM) 10K type strain sequencing project: providing services to taxonomists for standard genome sequencing and annotation.</title>
        <authorList>
            <consortium name="The Broad Institute Genomics Platform"/>
            <consortium name="The Broad Institute Genome Sequencing Center for Infectious Disease"/>
            <person name="Wu L."/>
            <person name="Ma J."/>
        </authorList>
    </citation>
    <scope>NUCLEOTIDE SEQUENCE [LARGE SCALE GENOMIC DNA]</scope>
    <source>
        <strain evidence="3 4">DT85</strain>
    </source>
</reference>
<dbReference type="RefSeq" id="WP_276234518.1">
    <property type="nucleotide sequence ID" value="NZ_CP119802.1"/>
</dbReference>
<dbReference type="SMART" id="SM00316">
    <property type="entry name" value="S1"/>
    <property type="match status" value="1"/>
</dbReference>
<gene>
    <name evidence="3" type="ORF">ACFQJ4_13665</name>
</gene>
<dbReference type="InterPro" id="IPR003029">
    <property type="entry name" value="S1_domain"/>
</dbReference>
<dbReference type="Pfam" id="PF00575">
    <property type="entry name" value="S1"/>
    <property type="match status" value="1"/>
</dbReference>
<dbReference type="SUPFAM" id="SSF50249">
    <property type="entry name" value="Nucleic acid-binding proteins"/>
    <property type="match status" value="2"/>
</dbReference>
<feature type="compositionally biased region" description="Acidic residues" evidence="1">
    <location>
        <begin position="117"/>
        <end position="134"/>
    </location>
</feature>